<evidence type="ECO:0000259" key="3">
    <source>
        <dbReference type="Pfam" id="PF01494"/>
    </source>
</evidence>
<dbReference type="SUPFAM" id="SSF51905">
    <property type="entry name" value="FAD/NAD(P)-binding domain"/>
    <property type="match status" value="1"/>
</dbReference>
<evidence type="ECO:0000313" key="4">
    <source>
        <dbReference type="EMBL" id="TIX49042.1"/>
    </source>
</evidence>
<keyword evidence="5" id="KW-1185">Reference proteome</keyword>
<accession>A0A4T3F106</accession>
<dbReference type="InterPro" id="IPR050631">
    <property type="entry name" value="PheA/TfdB_FAD_monoxygenase"/>
</dbReference>
<keyword evidence="4" id="KW-0503">Monooxygenase</keyword>
<name>A0A4T3F106_9SPHN</name>
<comment type="caution">
    <text evidence="4">The sequence shown here is derived from an EMBL/GenBank/DDBJ whole genome shotgun (WGS) entry which is preliminary data.</text>
</comment>
<dbReference type="GO" id="GO:0004497">
    <property type="term" value="F:monooxygenase activity"/>
    <property type="evidence" value="ECO:0007669"/>
    <property type="project" value="UniProtKB-KW"/>
</dbReference>
<evidence type="ECO:0000256" key="1">
    <source>
        <dbReference type="ARBA" id="ARBA00023002"/>
    </source>
</evidence>
<dbReference type="Gene3D" id="3.30.70.2450">
    <property type="match status" value="1"/>
</dbReference>
<gene>
    <name evidence="4" type="ORF">E5222_15045</name>
</gene>
<dbReference type="GO" id="GO:0071949">
    <property type="term" value="F:FAD binding"/>
    <property type="evidence" value="ECO:0007669"/>
    <property type="project" value="InterPro"/>
</dbReference>
<dbReference type="EMBL" id="SSHH01000004">
    <property type="protein sequence ID" value="TIX49042.1"/>
    <property type="molecule type" value="Genomic_DNA"/>
</dbReference>
<dbReference type="PANTHER" id="PTHR43476">
    <property type="entry name" value="3-(3-HYDROXY-PHENYL)PROPIONATE/3-HYDROXYCINNAMIC ACID HYDROXYLASE"/>
    <property type="match status" value="1"/>
</dbReference>
<dbReference type="InterPro" id="IPR002938">
    <property type="entry name" value="FAD-bd"/>
</dbReference>
<proteinExistence type="predicted"/>
<protein>
    <submittedName>
        <fullName evidence="4">FAD-dependent monooxygenase</fullName>
    </submittedName>
</protein>
<dbReference type="Pfam" id="PF01494">
    <property type="entry name" value="FAD_binding_3"/>
    <property type="match status" value="1"/>
</dbReference>
<dbReference type="PANTHER" id="PTHR43476:SF4">
    <property type="entry name" value="BLR0106 PROTEIN"/>
    <property type="match status" value="1"/>
</dbReference>
<dbReference type="OrthoDB" id="9791689at2"/>
<feature type="domain" description="FAD-binding" evidence="3">
    <location>
        <begin position="12"/>
        <end position="339"/>
    </location>
</feature>
<dbReference type="InterPro" id="IPR036188">
    <property type="entry name" value="FAD/NAD-bd_sf"/>
</dbReference>
<sequence length="401" mass="44114">MVPGGREQAMHDVIVVGGGPTGFLTALGLAQAGVGVVLLEAGDHIVDSPRAAVYHWSLLDGLERLGIREEAEATGIVKDDYTWLIRKTGEHIRYRLDVLNDRTDYNYNINMGQDVLANIARTRLEKLSNAEIRFGARVEALAQDGDGVTVTLADGEAVRAKYLVGADGAGSTVRQALGLTFDGFTWPERFIATNVYHDFAGAGYGLSTMVVDDKWGAVIVIIAQDGLWRCTYMEDASLPEESYLDRLPAAYEHLLPGEGGYELFSAAPYKMHQRCASQFRVGRVVLAGDSAHVTNPTGGFGLTTGLFDCYALWPTLAAIILDRASPDLLDIWAAERRAIFLEKTSPMACQYKDFLFHECGGDKAKLEEAIAGMRRMQDDPDYCRERLMFTKRMETTSPAER</sequence>
<keyword evidence="1" id="KW-0560">Oxidoreductase</keyword>
<dbReference type="PRINTS" id="PR00420">
    <property type="entry name" value="RNGMNOXGNASE"/>
</dbReference>
<reference evidence="4 5" key="1">
    <citation type="submission" date="2019-04" db="EMBL/GenBank/DDBJ databases">
        <title>Altererythrobacter aquimixticola sp. nov., isolated from sediment of junction between the ocean and a freshwater spring.</title>
        <authorList>
            <person name="Yoon J.-H."/>
        </authorList>
    </citation>
    <scope>NUCLEOTIDE SEQUENCE [LARGE SCALE GENOMIC DNA]</scope>
    <source>
        <strain evidence="4 5">SSKS-13</strain>
    </source>
</reference>
<evidence type="ECO:0000256" key="2">
    <source>
        <dbReference type="ARBA" id="ARBA00023027"/>
    </source>
</evidence>
<dbReference type="Proteomes" id="UP000309389">
    <property type="component" value="Unassembled WGS sequence"/>
</dbReference>
<organism evidence="4 5">
    <name type="scientific">Alteraurantiacibacter aquimixticola</name>
    <dbReference type="NCBI Taxonomy" id="2489173"/>
    <lineage>
        <taxon>Bacteria</taxon>
        <taxon>Pseudomonadati</taxon>
        <taxon>Pseudomonadota</taxon>
        <taxon>Alphaproteobacteria</taxon>
        <taxon>Sphingomonadales</taxon>
        <taxon>Erythrobacteraceae</taxon>
        <taxon>Alteraurantiacibacter</taxon>
    </lineage>
</organism>
<evidence type="ECO:0000313" key="5">
    <source>
        <dbReference type="Proteomes" id="UP000309389"/>
    </source>
</evidence>
<dbReference type="AlphaFoldDB" id="A0A4T3F106"/>
<dbReference type="Gene3D" id="3.50.50.60">
    <property type="entry name" value="FAD/NAD(P)-binding domain"/>
    <property type="match status" value="1"/>
</dbReference>
<keyword evidence="2" id="KW-0520">NAD</keyword>